<evidence type="ECO:0000313" key="4">
    <source>
        <dbReference type="Proteomes" id="UP000036106"/>
    </source>
</evidence>
<dbReference type="EMBL" id="CP012034">
    <property type="protein sequence ID" value="AKP68325.1"/>
    <property type="molecule type" value="Genomic_DNA"/>
</dbReference>
<keyword evidence="4" id="KW-1185">Reference proteome</keyword>
<keyword evidence="1" id="KW-0472">Membrane</keyword>
<dbReference type="PATRIC" id="fig|1007676.4.peg.2584"/>
<sequence>MIKVTLEQLISNAIVIAGVSSLITYLFTKYKSFKGIIENITDFYGMDHDEPENKAGDKNFRENIYKKEGQTHEQV</sequence>
<gene>
    <name evidence="2" type="ORF">ABM34_00125</name>
    <name evidence="3" type="ORF">ABM34_12760</name>
</gene>
<evidence type="ECO:0000313" key="2">
    <source>
        <dbReference type="EMBL" id="AKP66117.1"/>
    </source>
</evidence>
<dbReference type="KEGG" id="lgn:ABM34_12760"/>
<keyword evidence="1" id="KW-1133">Transmembrane helix</keyword>
<dbReference type="AlphaFoldDB" id="A0A0H4R3H3"/>
<evidence type="ECO:0000256" key="1">
    <source>
        <dbReference type="SAM" id="Phobius"/>
    </source>
</evidence>
<reference evidence="3" key="1">
    <citation type="submission" date="2015-07" db="EMBL/GenBank/DDBJ databases">
        <title>Lactobacillus ginsenosidimutans EMML 3041 whole genome sequencing.</title>
        <authorList>
            <person name="Kim M.K."/>
            <person name="Im W.-T."/>
            <person name="Srinivasan S."/>
            <person name="Lee J.-J."/>
        </authorList>
    </citation>
    <scope>NUCLEOTIDE SEQUENCE</scope>
    <source>
        <strain evidence="3">EMML 3041</strain>
    </source>
</reference>
<dbReference type="STRING" id="1007676.ABM34_00125"/>
<dbReference type="Proteomes" id="UP000036106">
    <property type="component" value="Chromosome"/>
</dbReference>
<keyword evidence="1" id="KW-0812">Transmembrane</keyword>
<dbReference type="EMBL" id="CP012034">
    <property type="protein sequence ID" value="AKP66117.1"/>
    <property type="molecule type" value="Genomic_DNA"/>
</dbReference>
<protein>
    <submittedName>
        <fullName evidence="3">Uncharacterized protein</fullName>
    </submittedName>
</protein>
<organism evidence="3 4">
    <name type="scientific">Companilactobacillus ginsenosidimutans</name>
    <dbReference type="NCBI Taxonomy" id="1007676"/>
    <lineage>
        <taxon>Bacteria</taxon>
        <taxon>Bacillati</taxon>
        <taxon>Bacillota</taxon>
        <taxon>Bacilli</taxon>
        <taxon>Lactobacillales</taxon>
        <taxon>Lactobacillaceae</taxon>
        <taxon>Companilactobacillus</taxon>
    </lineage>
</organism>
<evidence type="ECO:0000313" key="3">
    <source>
        <dbReference type="EMBL" id="AKP68325.1"/>
    </source>
</evidence>
<feature type="transmembrane region" description="Helical" evidence="1">
    <location>
        <begin position="6"/>
        <end position="27"/>
    </location>
</feature>
<reference evidence="4" key="2">
    <citation type="submission" date="2015-07" db="EMBL/GenBank/DDBJ databases">
        <title>Lactobacillus ginsenosidimutans/EMML 3141/ whole genome sequencing.</title>
        <authorList>
            <person name="Kim M.K."/>
            <person name="Im W.-T."/>
            <person name="Srinivasan S."/>
            <person name="Lee J.-J."/>
        </authorList>
    </citation>
    <scope>NUCLEOTIDE SEQUENCE [LARGE SCALE GENOMIC DNA]</scope>
    <source>
        <strain evidence="4">EMML 3041</strain>
    </source>
</reference>
<proteinExistence type="predicted"/>
<accession>A0A0H4R3H3</accession>
<dbReference type="RefSeq" id="WP_048702359.1">
    <property type="nucleotide sequence ID" value="NZ_CP012034.1"/>
</dbReference>
<dbReference type="KEGG" id="lgn:ABM34_00125"/>
<name>A0A0H4R3H3_9LACO</name>
<dbReference type="OrthoDB" id="2299488at2"/>